<accession>U4KGZ0</accession>
<dbReference type="EMBL" id="FO203526">
    <property type="protein sequence ID" value="CCO59109.1"/>
    <property type="molecule type" value="Genomic_DNA"/>
</dbReference>
<keyword evidence="2" id="KW-0812">Transmembrane</keyword>
<gene>
    <name evidence="3" type="ORF">VIBNI_A3092</name>
</gene>
<dbReference type="AlphaFoldDB" id="U4KGZ0"/>
<keyword evidence="2" id="KW-0472">Membrane</keyword>
<evidence type="ECO:0000313" key="3">
    <source>
        <dbReference type="EMBL" id="CCO59109.1"/>
    </source>
</evidence>
<dbReference type="PATRIC" id="fig|1260221.3.peg.2937"/>
<organism evidence="3 4">
    <name type="scientific">Vibrio nigripulchritudo</name>
    <dbReference type="NCBI Taxonomy" id="28173"/>
    <lineage>
        <taxon>Bacteria</taxon>
        <taxon>Pseudomonadati</taxon>
        <taxon>Pseudomonadota</taxon>
        <taxon>Gammaproteobacteria</taxon>
        <taxon>Vibrionales</taxon>
        <taxon>Vibrionaceae</taxon>
        <taxon>Vibrio</taxon>
    </lineage>
</organism>
<keyword evidence="4" id="KW-1185">Reference proteome</keyword>
<evidence type="ECO:0000256" key="2">
    <source>
        <dbReference type="SAM" id="Phobius"/>
    </source>
</evidence>
<keyword evidence="1" id="KW-0175">Coiled coil</keyword>
<evidence type="ECO:0000256" key="1">
    <source>
        <dbReference type="SAM" id="Coils"/>
    </source>
</evidence>
<proteinExistence type="predicted"/>
<name>U4KGZ0_9VIBR</name>
<feature type="coiled-coil region" evidence="1">
    <location>
        <begin position="2"/>
        <end position="29"/>
    </location>
</feature>
<feature type="coiled-coil region" evidence="1">
    <location>
        <begin position="110"/>
        <end position="141"/>
    </location>
</feature>
<dbReference type="RefSeq" id="WP_004398388.1">
    <property type="nucleotide sequence ID" value="NC_022528.1"/>
</dbReference>
<evidence type="ECO:0000313" key="4">
    <source>
        <dbReference type="Proteomes" id="UP000016895"/>
    </source>
</evidence>
<reference evidence="3 4" key="1">
    <citation type="journal article" date="2013" name="ISME J.">
        <title>Comparative genomics of pathogenic lineages of Vibrio nigripulchritudo identifies virulence-associated traits.</title>
        <authorList>
            <person name="Goudenege D."/>
            <person name="Labreuche Y."/>
            <person name="Krin E."/>
            <person name="Ansquer D."/>
            <person name="Mangenot S."/>
            <person name="Calteau A."/>
            <person name="Medigue C."/>
            <person name="Mazel D."/>
            <person name="Polz M.F."/>
            <person name="Le Roux F."/>
        </authorList>
    </citation>
    <scope>NUCLEOTIDE SEQUENCE [LARGE SCALE GENOMIC DNA]</scope>
    <source>
        <strain evidence="4">SnF1</strain>
    </source>
</reference>
<dbReference type="Proteomes" id="UP000016895">
    <property type="component" value="Chromosome 1"/>
</dbReference>
<dbReference type="KEGG" id="vni:VIBNI_A3092"/>
<dbReference type="OrthoDB" id="6293121at2"/>
<protein>
    <submittedName>
        <fullName evidence="3">Uncharacterized protein</fullName>
    </submittedName>
</protein>
<feature type="transmembrane region" description="Helical" evidence="2">
    <location>
        <begin position="67"/>
        <end position="86"/>
    </location>
</feature>
<feature type="transmembrane region" description="Helical" evidence="2">
    <location>
        <begin position="36"/>
        <end position="61"/>
    </location>
</feature>
<sequence length="202" mass="23223">MSDKDLDDLERIEQELKDLEEEEHTKAKDRSKPQEVVMVLVGRWAMPTTVVLVLITCMSGYFLEVEAFTPVVGMIAPVVMALIMVIREASVGKEEDETYKDREREREERIKQYQMEKEVKLAQMEFEEKRHQQEMAEKARQFDVNSASTSEFVGLAREMNSQLAEIMKKETELVVGDTRIKVADGSTKVAQDEKDQKISNSS</sequence>
<keyword evidence="2" id="KW-1133">Transmembrane helix</keyword>